<dbReference type="FunFam" id="1.10.10.10:FF:000001">
    <property type="entry name" value="LysR family transcriptional regulator"/>
    <property type="match status" value="1"/>
</dbReference>
<gene>
    <name evidence="7" type="ORF">NWFMUON74_70570</name>
</gene>
<keyword evidence="4" id="KW-0010">Activator</keyword>
<dbReference type="AlphaFoldDB" id="A0A7G1KVH4"/>
<keyword evidence="5" id="KW-0804">Transcription</keyword>
<dbReference type="KEGG" id="nwl:NWFMUON74_70570"/>
<dbReference type="CDD" id="cd08414">
    <property type="entry name" value="PBP2_LTTR_aromatics_like"/>
    <property type="match status" value="1"/>
</dbReference>
<evidence type="ECO:0000256" key="3">
    <source>
        <dbReference type="ARBA" id="ARBA00023125"/>
    </source>
</evidence>
<dbReference type="Proteomes" id="UP000516173">
    <property type="component" value="Chromosome"/>
</dbReference>
<keyword evidence="2" id="KW-0805">Transcription regulation</keyword>
<dbReference type="EMBL" id="AP023396">
    <property type="protein sequence ID" value="BCK59285.1"/>
    <property type="molecule type" value="Genomic_DNA"/>
</dbReference>
<evidence type="ECO:0000313" key="7">
    <source>
        <dbReference type="EMBL" id="BCK59285.1"/>
    </source>
</evidence>
<dbReference type="Gene3D" id="3.40.190.10">
    <property type="entry name" value="Periplasmic binding protein-like II"/>
    <property type="match status" value="2"/>
</dbReference>
<protein>
    <submittedName>
        <fullName evidence="7">LysR family transcriptional regulator</fullName>
    </submittedName>
</protein>
<dbReference type="InterPro" id="IPR000847">
    <property type="entry name" value="LysR_HTH_N"/>
</dbReference>
<dbReference type="PROSITE" id="PS50931">
    <property type="entry name" value="HTH_LYSR"/>
    <property type="match status" value="1"/>
</dbReference>
<dbReference type="GO" id="GO:0032993">
    <property type="term" value="C:protein-DNA complex"/>
    <property type="evidence" value="ECO:0007669"/>
    <property type="project" value="TreeGrafter"/>
</dbReference>
<evidence type="ECO:0000256" key="1">
    <source>
        <dbReference type="ARBA" id="ARBA00009437"/>
    </source>
</evidence>
<dbReference type="Pfam" id="PF00126">
    <property type="entry name" value="HTH_1"/>
    <property type="match status" value="1"/>
</dbReference>
<accession>A0A7G1KVH4</accession>
<dbReference type="RefSeq" id="WP_187685891.1">
    <property type="nucleotide sequence ID" value="NZ_AP023396.1"/>
</dbReference>
<dbReference type="InterPro" id="IPR036390">
    <property type="entry name" value="WH_DNA-bd_sf"/>
</dbReference>
<dbReference type="InterPro" id="IPR005119">
    <property type="entry name" value="LysR_subst-bd"/>
</dbReference>
<dbReference type="Gene3D" id="1.10.10.10">
    <property type="entry name" value="Winged helix-like DNA-binding domain superfamily/Winged helix DNA-binding domain"/>
    <property type="match status" value="1"/>
</dbReference>
<dbReference type="GO" id="GO:0003677">
    <property type="term" value="F:DNA binding"/>
    <property type="evidence" value="ECO:0007669"/>
    <property type="project" value="UniProtKB-KW"/>
</dbReference>
<evidence type="ECO:0000313" key="8">
    <source>
        <dbReference type="Proteomes" id="UP000516173"/>
    </source>
</evidence>
<comment type="similarity">
    <text evidence="1">Belongs to the LysR transcriptional regulatory family.</text>
</comment>
<dbReference type="PANTHER" id="PTHR30346">
    <property type="entry name" value="TRANSCRIPTIONAL DUAL REGULATOR HCAR-RELATED"/>
    <property type="match status" value="1"/>
</dbReference>
<evidence type="ECO:0000256" key="5">
    <source>
        <dbReference type="ARBA" id="ARBA00023163"/>
    </source>
</evidence>
<name>A0A7G1KVH4_9NOCA</name>
<dbReference type="PANTHER" id="PTHR30346:SF0">
    <property type="entry name" value="HCA OPERON TRANSCRIPTIONAL ACTIVATOR HCAR"/>
    <property type="match status" value="1"/>
</dbReference>
<dbReference type="InterPro" id="IPR036388">
    <property type="entry name" value="WH-like_DNA-bd_sf"/>
</dbReference>
<evidence type="ECO:0000256" key="2">
    <source>
        <dbReference type="ARBA" id="ARBA00023015"/>
    </source>
</evidence>
<dbReference type="GeneID" id="80351427"/>
<dbReference type="Pfam" id="PF03466">
    <property type="entry name" value="LysR_substrate"/>
    <property type="match status" value="1"/>
</dbReference>
<dbReference type="GO" id="GO:0003700">
    <property type="term" value="F:DNA-binding transcription factor activity"/>
    <property type="evidence" value="ECO:0007669"/>
    <property type="project" value="InterPro"/>
</dbReference>
<reference evidence="7 8" key="1">
    <citation type="submission" date="2020-08" db="EMBL/GenBank/DDBJ databases">
        <title>Genome Sequencing of Nocardia wallacei strain FMUON74 and assembly.</title>
        <authorList>
            <person name="Toyokawa M."/>
            <person name="Uesaka K."/>
        </authorList>
    </citation>
    <scope>NUCLEOTIDE SEQUENCE [LARGE SCALE GENOMIC DNA]</scope>
    <source>
        <strain evidence="7 8">FMUON74</strain>
    </source>
</reference>
<dbReference type="PRINTS" id="PR00039">
    <property type="entry name" value="HTHLYSR"/>
</dbReference>
<evidence type="ECO:0000259" key="6">
    <source>
        <dbReference type="PROSITE" id="PS50931"/>
    </source>
</evidence>
<dbReference type="SUPFAM" id="SSF53850">
    <property type="entry name" value="Periplasmic binding protein-like II"/>
    <property type="match status" value="1"/>
</dbReference>
<dbReference type="SUPFAM" id="SSF46785">
    <property type="entry name" value="Winged helix' DNA-binding domain"/>
    <property type="match status" value="1"/>
</dbReference>
<keyword evidence="3" id="KW-0238">DNA-binding</keyword>
<feature type="domain" description="HTH lysR-type" evidence="6">
    <location>
        <begin position="3"/>
        <end position="60"/>
    </location>
</feature>
<keyword evidence="8" id="KW-1185">Reference proteome</keyword>
<proteinExistence type="inferred from homology"/>
<sequence>MDIDTRLLRYFAAVAEEGHLTRAARRLYVSQPALTKQIRQLETRLGVELFERSHTGMTLTEAGRVLAERVPGLLADWDAILRAAKGGAARAARVLRVGFIASAAHEHTAGIVAEFRRRNPDWQVDMRQFGWLEPSAGLASGDVDVALVWLPFPDQRSYRLRELFTEPRWIALPTGHRLADRSEITFEQLWDEPFVAAPPDSGAWRDFWIGADSRPPETVVVGALAHNTDEWLTAIGNGFGISFTPASSARYYPRPGVEYRPVTGIGPLVVGVAWPVVGDSNPLVHSFVDCCVAVIHGD</sequence>
<evidence type="ECO:0000256" key="4">
    <source>
        <dbReference type="ARBA" id="ARBA00023159"/>
    </source>
</evidence>
<organism evidence="7 8">
    <name type="scientific">Nocardia wallacei</name>
    <dbReference type="NCBI Taxonomy" id="480035"/>
    <lineage>
        <taxon>Bacteria</taxon>
        <taxon>Bacillati</taxon>
        <taxon>Actinomycetota</taxon>
        <taxon>Actinomycetes</taxon>
        <taxon>Mycobacteriales</taxon>
        <taxon>Nocardiaceae</taxon>
        <taxon>Nocardia</taxon>
    </lineage>
</organism>